<protein>
    <submittedName>
        <fullName evidence="2">Uncharacterized protein</fullName>
    </submittedName>
</protein>
<comment type="caution">
    <text evidence="2">The sequence shown here is derived from an EMBL/GenBank/DDBJ whole genome shotgun (WGS) entry which is preliminary data.</text>
</comment>
<evidence type="ECO:0000313" key="3">
    <source>
        <dbReference type="Proteomes" id="UP000078240"/>
    </source>
</evidence>
<feature type="region of interest" description="Disordered" evidence="1">
    <location>
        <begin position="24"/>
        <end position="43"/>
    </location>
</feature>
<gene>
    <name evidence="2" type="ORF">VFPBJ_09769</name>
</gene>
<dbReference type="OrthoDB" id="5392447at2759"/>
<dbReference type="InterPro" id="IPR022085">
    <property type="entry name" value="OpdG"/>
</dbReference>
<evidence type="ECO:0000313" key="2">
    <source>
        <dbReference type="EMBL" id="OAQ74474.1"/>
    </source>
</evidence>
<sequence>MATGIQEMTCKSVDIDGFGSSADDEWFTSHTAPVDGEEETGGHPYQVKALRRYLDGQSTSSEAAAAITKPEPNSSETKADLRDRVFGLMENALYELPQSHTTALVALLKEIDAQGGEDEGGAPLWNGLKSFGDSWSDSWKQAHWRKALATRDPGTRGRRREAHVHRAFVEASCAVVGSSVAKDDDAKNSAERGLLPMSWGYECISDALESRDGVVWDFEVPAAAVWLHVARQRLREGAKNGETSWALEREGRLWAPGPMSEDRWNFWMARMEEMEHIGSAITKAAREGQEQR</sequence>
<name>A0A179G9I4_PURLI</name>
<accession>A0A179G9I4</accession>
<reference evidence="2 3" key="1">
    <citation type="submission" date="2016-01" db="EMBL/GenBank/DDBJ databases">
        <title>Biosynthesis of antibiotic leucinostatins and their inhibition on Phytophthora in bio-control Purpureocillium lilacinum.</title>
        <authorList>
            <person name="Wang G."/>
            <person name="Liu Z."/>
            <person name="Lin R."/>
            <person name="Li E."/>
            <person name="Mao Z."/>
            <person name="Ling J."/>
            <person name="Yin W."/>
            <person name="Xie B."/>
        </authorList>
    </citation>
    <scope>NUCLEOTIDE SEQUENCE [LARGE SCALE GENOMIC DNA]</scope>
    <source>
        <strain evidence="2">PLBJ-1</strain>
    </source>
</reference>
<dbReference type="Pfam" id="PF12311">
    <property type="entry name" value="DUF3632"/>
    <property type="match status" value="1"/>
</dbReference>
<proteinExistence type="predicted"/>
<evidence type="ECO:0000256" key="1">
    <source>
        <dbReference type="SAM" id="MobiDB-lite"/>
    </source>
</evidence>
<dbReference type="AlphaFoldDB" id="A0A179G9I4"/>
<organism evidence="2 3">
    <name type="scientific">Purpureocillium lilacinum</name>
    <name type="common">Paecilomyces lilacinus</name>
    <dbReference type="NCBI Taxonomy" id="33203"/>
    <lineage>
        <taxon>Eukaryota</taxon>
        <taxon>Fungi</taxon>
        <taxon>Dikarya</taxon>
        <taxon>Ascomycota</taxon>
        <taxon>Pezizomycotina</taxon>
        <taxon>Sordariomycetes</taxon>
        <taxon>Hypocreomycetidae</taxon>
        <taxon>Hypocreales</taxon>
        <taxon>Ophiocordycipitaceae</taxon>
        <taxon>Purpureocillium</taxon>
    </lineage>
</organism>
<dbReference type="EMBL" id="LSBH01000009">
    <property type="protein sequence ID" value="OAQ74474.1"/>
    <property type="molecule type" value="Genomic_DNA"/>
</dbReference>
<dbReference type="Proteomes" id="UP000078240">
    <property type="component" value="Unassembled WGS sequence"/>
</dbReference>